<keyword evidence="3" id="KW-1185">Reference proteome</keyword>
<proteinExistence type="predicted"/>
<evidence type="ECO:0000313" key="1">
    <source>
        <dbReference type="EMBL" id="KAL0907520.1"/>
    </source>
</evidence>
<dbReference type="Proteomes" id="UP001552299">
    <property type="component" value="Unassembled WGS sequence"/>
</dbReference>
<dbReference type="EMBL" id="JANQDX010000017">
    <property type="protein sequence ID" value="KAL0907520.1"/>
    <property type="molecule type" value="Genomic_DNA"/>
</dbReference>
<sequence>MPNGRELPSLLASSCRGSRLKCRNFLFDRKERRTRRRRRLGREFGTVKEASEAWASDVGSGLGYWLRLRPTSVDEQGAA</sequence>
<organism evidence="1 3">
    <name type="scientific">Dendrobium thyrsiflorum</name>
    <name type="common">Pinecone-like raceme dendrobium</name>
    <name type="synonym">Orchid</name>
    <dbReference type="NCBI Taxonomy" id="117978"/>
    <lineage>
        <taxon>Eukaryota</taxon>
        <taxon>Viridiplantae</taxon>
        <taxon>Streptophyta</taxon>
        <taxon>Embryophyta</taxon>
        <taxon>Tracheophyta</taxon>
        <taxon>Spermatophyta</taxon>
        <taxon>Magnoliopsida</taxon>
        <taxon>Liliopsida</taxon>
        <taxon>Asparagales</taxon>
        <taxon>Orchidaceae</taxon>
        <taxon>Epidendroideae</taxon>
        <taxon>Malaxideae</taxon>
        <taxon>Dendrobiinae</taxon>
        <taxon>Dendrobium</taxon>
    </lineage>
</organism>
<comment type="caution">
    <text evidence="1">The sequence shown here is derived from an EMBL/GenBank/DDBJ whole genome shotgun (WGS) entry which is preliminary data.</text>
</comment>
<reference evidence="1 3" key="1">
    <citation type="journal article" date="2024" name="Plant Biotechnol. J.">
        <title>Dendrobium thyrsiflorum genome and its molecular insights into genes involved in important horticultural traits.</title>
        <authorList>
            <person name="Chen B."/>
            <person name="Wang J.Y."/>
            <person name="Zheng P.J."/>
            <person name="Li K.L."/>
            <person name="Liang Y.M."/>
            <person name="Chen X.F."/>
            <person name="Zhang C."/>
            <person name="Zhao X."/>
            <person name="He X."/>
            <person name="Zhang G.Q."/>
            <person name="Liu Z.J."/>
            <person name="Xu Q."/>
        </authorList>
    </citation>
    <scope>NUCLEOTIDE SEQUENCE [LARGE SCALE GENOMIC DNA]</scope>
    <source>
        <strain evidence="1">GZMU011</strain>
    </source>
</reference>
<accession>A0ABD0U5T9</accession>
<name>A0ABD0U5T9_DENTH</name>
<evidence type="ECO:0000313" key="2">
    <source>
        <dbReference type="EMBL" id="KAL0912369.1"/>
    </source>
</evidence>
<protein>
    <submittedName>
        <fullName evidence="1">Uncharacterized protein</fullName>
    </submittedName>
</protein>
<dbReference type="EMBL" id="JANQDX010000014">
    <property type="protein sequence ID" value="KAL0912369.1"/>
    <property type="molecule type" value="Genomic_DNA"/>
</dbReference>
<dbReference type="AlphaFoldDB" id="A0ABD0U5T9"/>
<gene>
    <name evidence="2" type="ORF">M5K25_018335</name>
    <name evidence="1" type="ORF">M5K25_021935</name>
</gene>
<evidence type="ECO:0000313" key="3">
    <source>
        <dbReference type="Proteomes" id="UP001552299"/>
    </source>
</evidence>